<proteinExistence type="inferred from homology"/>
<dbReference type="InterPro" id="IPR020568">
    <property type="entry name" value="Ribosomal_Su5_D2-typ_SF"/>
</dbReference>
<dbReference type="InterPro" id="IPR036345">
    <property type="entry name" value="ExoRNase_PH_dom2_sf"/>
</dbReference>
<dbReference type="GO" id="GO:0000176">
    <property type="term" value="C:nuclear exosome (RNase complex)"/>
    <property type="evidence" value="ECO:0007669"/>
    <property type="project" value="TreeGrafter"/>
</dbReference>
<dbReference type="PANTHER" id="PTHR11953">
    <property type="entry name" value="EXOSOME COMPLEX COMPONENT"/>
    <property type="match status" value="1"/>
</dbReference>
<evidence type="ECO:0000313" key="7">
    <source>
        <dbReference type="Proteomes" id="UP000035680"/>
    </source>
</evidence>
<reference evidence="8" key="2">
    <citation type="submission" date="2015-08" db="UniProtKB">
        <authorList>
            <consortium name="WormBaseParasite"/>
        </authorList>
    </citation>
    <scope>IDENTIFICATION</scope>
</reference>
<evidence type="ECO:0000256" key="2">
    <source>
        <dbReference type="ARBA" id="ARBA00006678"/>
    </source>
</evidence>
<evidence type="ECO:0000259" key="6">
    <source>
        <dbReference type="Pfam" id="PF01138"/>
    </source>
</evidence>
<organism evidence="7 8">
    <name type="scientific">Strongyloides venezuelensis</name>
    <name type="common">Threadworm</name>
    <dbReference type="NCBI Taxonomy" id="75913"/>
    <lineage>
        <taxon>Eukaryota</taxon>
        <taxon>Metazoa</taxon>
        <taxon>Ecdysozoa</taxon>
        <taxon>Nematoda</taxon>
        <taxon>Chromadorea</taxon>
        <taxon>Rhabditida</taxon>
        <taxon>Tylenchina</taxon>
        <taxon>Panagrolaimomorpha</taxon>
        <taxon>Strongyloidoidea</taxon>
        <taxon>Strongyloididae</taxon>
        <taxon>Strongyloides</taxon>
    </lineage>
</organism>
<keyword evidence="4" id="KW-0271">Exosome</keyword>
<dbReference type="PANTHER" id="PTHR11953:SF1">
    <property type="entry name" value="EXOSOME COMPLEX COMPONENT RRP46"/>
    <property type="match status" value="1"/>
</dbReference>
<evidence type="ECO:0000256" key="1">
    <source>
        <dbReference type="ARBA" id="ARBA00004123"/>
    </source>
</evidence>
<comment type="similarity">
    <text evidence="2">Belongs to the RNase PH family.</text>
</comment>
<dbReference type="GO" id="GO:0006364">
    <property type="term" value="P:rRNA processing"/>
    <property type="evidence" value="ECO:0007669"/>
    <property type="project" value="UniProtKB-KW"/>
</dbReference>
<protein>
    <submittedName>
        <fullName evidence="8">Exosome complex component RRP46 (inferred by orthology to a human protein)</fullName>
    </submittedName>
</protein>
<comment type="subcellular location">
    <subcellularLocation>
        <location evidence="1">Nucleus</location>
    </subcellularLocation>
</comment>
<dbReference type="Pfam" id="PF01138">
    <property type="entry name" value="RNase_PH"/>
    <property type="match status" value="1"/>
</dbReference>
<sequence>MSSSEVKEEVTFEDKINILNVSEDDMIEGRSLGSMKCQLKFIQRADGSCAYSRNGNMLICSVNGPGDVKQEYRNDEKMFVDLTISGAKDRCSQIQLQDVILPIVRSALVLENHPRARLSITCLEMEDQVISYSDCINAIFLALLDNGIEMKYQFCAVTVVQDKNSRRFILNPTKDEQKEAECVYELVYKPSLTNGADLIGVECIGSFLFQEFEDACRIGVKASCTIFDFFRNLMSRNLQ</sequence>
<evidence type="ECO:0000256" key="4">
    <source>
        <dbReference type="ARBA" id="ARBA00022835"/>
    </source>
</evidence>
<dbReference type="SUPFAM" id="SSF54211">
    <property type="entry name" value="Ribosomal protein S5 domain 2-like"/>
    <property type="match status" value="1"/>
</dbReference>
<dbReference type="InterPro" id="IPR027408">
    <property type="entry name" value="PNPase/RNase_PH_dom_sf"/>
</dbReference>
<dbReference type="GO" id="GO:0005730">
    <property type="term" value="C:nucleolus"/>
    <property type="evidence" value="ECO:0007669"/>
    <property type="project" value="TreeGrafter"/>
</dbReference>
<dbReference type="AlphaFoldDB" id="A0A0K0FA63"/>
<dbReference type="WBParaSite" id="SVE_0571600.1">
    <property type="protein sequence ID" value="SVE_0571600.1"/>
    <property type="gene ID" value="SVE_0571600"/>
</dbReference>
<keyword evidence="7" id="KW-1185">Reference proteome</keyword>
<dbReference type="GO" id="GO:0003723">
    <property type="term" value="F:RNA binding"/>
    <property type="evidence" value="ECO:0007669"/>
    <property type="project" value="TreeGrafter"/>
</dbReference>
<feature type="domain" description="Exoribonuclease phosphorolytic" evidence="6">
    <location>
        <begin position="34"/>
        <end position="149"/>
    </location>
</feature>
<dbReference type="GO" id="GO:0016075">
    <property type="term" value="P:rRNA catabolic process"/>
    <property type="evidence" value="ECO:0007669"/>
    <property type="project" value="TreeGrafter"/>
</dbReference>
<dbReference type="InterPro" id="IPR050080">
    <property type="entry name" value="RNase_PH"/>
</dbReference>
<keyword evidence="5" id="KW-0539">Nucleus</keyword>
<dbReference type="GO" id="GO:0071051">
    <property type="term" value="P:poly(A)-dependent snoRNA 3'-end processing"/>
    <property type="evidence" value="ECO:0007669"/>
    <property type="project" value="TreeGrafter"/>
</dbReference>
<dbReference type="InterPro" id="IPR001247">
    <property type="entry name" value="ExoRNase_PH_dom1"/>
</dbReference>
<reference evidence="7" key="1">
    <citation type="submission" date="2014-07" db="EMBL/GenBank/DDBJ databases">
        <authorList>
            <person name="Martin A.A"/>
            <person name="De Silva N."/>
        </authorList>
    </citation>
    <scope>NUCLEOTIDE SEQUENCE</scope>
</reference>
<accession>A0A0K0FA63</accession>
<evidence type="ECO:0000256" key="5">
    <source>
        <dbReference type="ARBA" id="ARBA00023242"/>
    </source>
</evidence>
<dbReference type="GO" id="GO:0071028">
    <property type="term" value="P:nuclear mRNA surveillance"/>
    <property type="evidence" value="ECO:0007669"/>
    <property type="project" value="TreeGrafter"/>
</dbReference>
<dbReference type="SUPFAM" id="SSF55666">
    <property type="entry name" value="Ribonuclease PH domain 2-like"/>
    <property type="match status" value="1"/>
</dbReference>
<evidence type="ECO:0000256" key="3">
    <source>
        <dbReference type="ARBA" id="ARBA00022552"/>
    </source>
</evidence>
<dbReference type="GO" id="GO:0000177">
    <property type="term" value="C:cytoplasmic exosome (RNase complex)"/>
    <property type="evidence" value="ECO:0007669"/>
    <property type="project" value="TreeGrafter"/>
</dbReference>
<evidence type="ECO:0000313" key="8">
    <source>
        <dbReference type="WBParaSite" id="SVE_0571600.1"/>
    </source>
</evidence>
<dbReference type="Gene3D" id="3.30.230.70">
    <property type="entry name" value="GHMP Kinase, N-terminal domain"/>
    <property type="match status" value="1"/>
</dbReference>
<keyword evidence="3" id="KW-0698">rRNA processing</keyword>
<dbReference type="Proteomes" id="UP000035680">
    <property type="component" value="Unassembled WGS sequence"/>
</dbReference>
<dbReference type="STRING" id="75913.A0A0K0FA63"/>
<dbReference type="GO" id="GO:0034475">
    <property type="term" value="P:U4 snRNA 3'-end processing"/>
    <property type="evidence" value="ECO:0007669"/>
    <property type="project" value="TreeGrafter"/>
</dbReference>
<name>A0A0K0FA63_STRVS</name>